<evidence type="ECO:0000259" key="4">
    <source>
        <dbReference type="Pfam" id="PF04586"/>
    </source>
</evidence>
<protein>
    <submittedName>
        <fullName evidence="5">Caudovirus prohead protease</fullName>
    </submittedName>
</protein>
<keyword evidence="6" id="KW-1185">Reference proteome</keyword>
<dbReference type="GO" id="GO:0008233">
    <property type="term" value="F:peptidase activity"/>
    <property type="evidence" value="ECO:0007669"/>
    <property type="project" value="UniProtKB-KW"/>
</dbReference>
<dbReference type="InterPro" id="IPR006433">
    <property type="entry name" value="Prohead_protease"/>
</dbReference>
<organism evidence="5 6">
    <name type="scientific">Tautonia plasticadhaerens</name>
    <dbReference type="NCBI Taxonomy" id="2527974"/>
    <lineage>
        <taxon>Bacteria</taxon>
        <taxon>Pseudomonadati</taxon>
        <taxon>Planctomycetota</taxon>
        <taxon>Planctomycetia</taxon>
        <taxon>Isosphaerales</taxon>
        <taxon>Isosphaeraceae</taxon>
        <taxon>Tautonia</taxon>
    </lineage>
</organism>
<dbReference type="InterPro" id="IPR054613">
    <property type="entry name" value="Peptidase_S78_dom"/>
</dbReference>
<dbReference type="RefSeq" id="WP_145268611.1">
    <property type="nucleotide sequence ID" value="NZ_CP036426.1"/>
</dbReference>
<reference evidence="5 6" key="1">
    <citation type="submission" date="2019-02" db="EMBL/GenBank/DDBJ databases">
        <title>Deep-cultivation of Planctomycetes and their phenomic and genomic characterization uncovers novel biology.</title>
        <authorList>
            <person name="Wiegand S."/>
            <person name="Jogler M."/>
            <person name="Boedeker C."/>
            <person name="Pinto D."/>
            <person name="Vollmers J."/>
            <person name="Rivas-Marin E."/>
            <person name="Kohn T."/>
            <person name="Peeters S.H."/>
            <person name="Heuer A."/>
            <person name="Rast P."/>
            <person name="Oberbeckmann S."/>
            <person name="Bunk B."/>
            <person name="Jeske O."/>
            <person name="Meyerdierks A."/>
            <person name="Storesund J.E."/>
            <person name="Kallscheuer N."/>
            <person name="Luecker S."/>
            <person name="Lage O.M."/>
            <person name="Pohl T."/>
            <person name="Merkel B.J."/>
            <person name="Hornburger P."/>
            <person name="Mueller R.-W."/>
            <person name="Bruemmer F."/>
            <person name="Labrenz M."/>
            <person name="Spormann A.M."/>
            <person name="Op den Camp H."/>
            <person name="Overmann J."/>
            <person name="Amann R."/>
            <person name="Jetten M.S.M."/>
            <person name="Mascher T."/>
            <person name="Medema M.H."/>
            <person name="Devos D.P."/>
            <person name="Kaster A.-K."/>
            <person name="Ovreas L."/>
            <person name="Rohde M."/>
            <person name="Galperin M.Y."/>
            <person name="Jogler C."/>
        </authorList>
    </citation>
    <scope>NUCLEOTIDE SEQUENCE [LARGE SCALE GENOMIC DNA]</scope>
    <source>
        <strain evidence="5 6">ElP</strain>
    </source>
</reference>
<sequence>MSDVETRCLVLPDAEVRMAERDGRPMIVGRAIRYGSLSRELRSDRGRFRERFAPGAFTRSLQSGADVRALINHDKNLVMGRNVAGTLRLFDDPDELRFEIDPPDTTWSRDYLVSIARGDMGGVSFRFYKRRDDWERDPADGVEIRTVTEAAIDDVSIVTYPAYEDTSAALRSLDEFRRSQPAGTPLRARAARLTRLAEADS</sequence>
<keyword evidence="1" id="KW-1188">Viral release from host cell</keyword>
<dbReference type="KEGG" id="tpla:ElP_19060"/>
<keyword evidence="3" id="KW-0378">Hydrolase</keyword>
<dbReference type="NCBIfam" id="TIGR01543">
    <property type="entry name" value="proheadase_HK97"/>
    <property type="match status" value="1"/>
</dbReference>
<evidence type="ECO:0000256" key="2">
    <source>
        <dbReference type="ARBA" id="ARBA00022670"/>
    </source>
</evidence>
<keyword evidence="2 5" id="KW-0645">Protease</keyword>
<dbReference type="EMBL" id="CP036426">
    <property type="protein sequence ID" value="QDV34025.1"/>
    <property type="molecule type" value="Genomic_DNA"/>
</dbReference>
<evidence type="ECO:0000313" key="5">
    <source>
        <dbReference type="EMBL" id="QDV34025.1"/>
    </source>
</evidence>
<dbReference type="Proteomes" id="UP000317835">
    <property type="component" value="Chromosome"/>
</dbReference>
<evidence type="ECO:0000256" key="3">
    <source>
        <dbReference type="ARBA" id="ARBA00022801"/>
    </source>
</evidence>
<evidence type="ECO:0000256" key="1">
    <source>
        <dbReference type="ARBA" id="ARBA00022612"/>
    </source>
</evidence>
<dbReference type="AlphaFoldDB" id="A0A518GZL4"/>
<name>A0A518GZL4_9BACT</name>
<accession>A0A518GZL4</accession>
<dbReference type="GO" id="GO:0006508">
    <property type="term" value="P:proteolysis"/>
    <property type="evidence" value="ECO:0007669"/>
    <property type="project" value="UniProtKB-KW"/>
</dbReference>
<dbReference type="Pfam" id="PF04586">
    <property type="entry name" value="Peptidase_S78"/>
    <property type="match status" value="1"/>
</dbReference>
<evidence type="ECO:0000313" key="6">
    <source>
        <dbReference type="Proteomes" id="UP000317835"/>
    </source>
</evidence>
<proteinExistence type="predicted"/>
<gene>
    <name evidence="5" type="ORF">ElP_19060</name>
</gene>
<dbReference type="OrthoDB" id="272868at2"/>
<feature type="domain" description="Prohead serine protease" evidence="4">
    <location>
        <begin position="14"/>
        <end position="176"/>
    </location>
</feature>